<dbReference type="Proteomes" id="UP000235965">
    <property type="component" value="Unassembled WGS sequence"/>
</dbReference>
<proteinExistence type="predicted"/>
<dbReference type="InParanoid" id="A0A2J7R1F0"/>
<name>A0A2J7R1F0_9NEOP</name>
<keyword evidence="2" id="KW-1185">Reference proteome</keyword>
<gene>
    <name evidence="1" type="ORF">B7P43_G05891</name>
</gene>
<accession>A0A2J7R1F0</accession>
<dbReference type="AlphaFoldDB" id="A0A2J7R1F0"/>
<protein>
    <submittedName>
        <fullName evidence="1">Uncharacterized protein</fullName>
    </submittedName>
</protein>
<organism evidence="1 2">
    <name type="scientific">Cryptotermes secundus</name>
    <dbReference type="NCBI Taxonomy" id="105785"/>
    <lineage>
        <taxon>Eukaryota</taxon>
        <taxon>Metazoa</taxon>
        <taxon>Ecdysozoa</taxon>
        <taxon>Arthropoda</taxon>
        <taxon>Hexapoda</taxon>
        <taxon>Insecta</taxon>
        <taxon>Pterygota</taxon>
        <taxon>Neoptera</taxon>
        <taxon>Polyneoptera</taxon>
        <taxon>Dictyoptera</taxon>
        <taxon>Blattodea</taxon>
        <taxon>Blattoidea</taxon>
        <taxon>Termitoidae</taxon>
        <taxon>Kalotermitidae</taxon>
        <taxon>Cryptotermitinae</taxon>
        <taxon>Cryptotermes</taxon>
    </lineage>
</organism>
<reference evidence="1 2" key="1">
    <citation type="submission" date="2017-12" db="EMBL/GenBank/DDBJ databases">
        <title>Hemimetabolous genomes reveal molecular basis of termite eusociality.</title>
        <authorList>
            <person name="Harrison M.C."/>
            <person name="Jongepier E."/>
            <person name="Robertson H.M."/>
            <person name="Arning N."/>
            <person name="Bitard-Feildel T."/>
            <person name="Chao H."/>
            <person name="Childers C.P."/>
            <person name="Dinh H."/>
            <person name="Doddapaneni H."/>
            <person name="Dugan S."/>
            <person name="Gowin J."/>
            <person name="Greiner C."/>
            <person name="Han Y."/>
            <person name="Hu H."/>
            <person name="Hughes D.S.T."/>
            <person name="Huylmans A.-K."/>
            <person name="Kemena C."/>
            <person name="Kremer L.P.M."/>
            <person name="Lee S.L."/>
            <person name="Lopez-Ezquerra A."/>
            <person name="Mallet L."/>
            <person name="Monroy-Kuhn J.M."/>
            <person name="Moser A."/>
            <person name="Murali S.C."/>
            <person name="Muzny D.M."/>
            <person name="Otani S."/>
            <person name="Piulachs M.-D."/>
            <person name="Poelchau M."/>
            <person name="Qu J."/>
            <person name="Schaub F."/>
            <person name="Wada-Katsumata A."/>
            <person name="Worley K.C."/>
            <person name="Xie Q."/>
            <person name="Ylla G."/>
            <person name="Poulsen M."/>
            <person name="Gibbs R.A."/>
            <person name="Schal C."/>
            <person name="Richards S."/>
            <person name="Belles X."/>
            <person name="Korb J."/>
            <person name="Bornberg-Bauer E."/>
        </authorList>
    </citation>
    <scope>NUCLEOTIDE SEQUENCE [LARGE SCALE GENOMIC DNA]</scope>
    <source>
        <tissue evidence="1">Whole body</tissue>
    </source>
</reference>
<dbReference type="EMBL" id="NEVH01008208">
    <property type="protein sequence ID" value="PNF34653.1"/>
    <property type="molecule type" value="Genomic_DNA"/>
</dbReference>
<sequence>MKLVFVDDLISYYELKHLYLRNRNDIWSHPKDGGTHSTKTLVSTYQTAAWCVSSEPWYPPARLQHSVIAHNVPTKELYDYTAFQFCQERTCR</sequence>
<evidence type="ECO:0000313" key="2">
    <source>
        <dbReference type="Proteomes" id="UP000235965"/>
    </source>
</evidence>
<evidence type="ECO:0000313" key="1">
    <source>
        <dbReference type="EMBL" id="PNF34653.1"/>
    </source>
</evidence>
<comment type="caution">
    <text evidence="1">The sequence shown here is derived from an EMBL/GenBank/DDBJ whole genome shotgun (WGS) entry which is preliminary data.</text>
</comment>